<feature type="region of interest" description="Disordered" evidence="1">
    <location>
        <begin position="77"/>
        <end position="96"/>
    </location>
</feature>
<evidence type="ECO:0000313" key="3">
    <source>
        <dbReference type="EMBL" id="CAI9158153.1"/>
    </source>
</evidence>
<gene>
    <name evidence="3" type="ORF">MRATA1EN1_LOCUS7115</name>
</gene>
<accession>A0ABN8Y9C5</accession>
<dbReference type="Proteomes" id="UP001176941">
    <property type="component" value="Chromosome 16"/>
</dbReference>
<feature type="compositionally biased region" description="Polar residues" evidence="1">
    <location>
        <begin position="83"/>
        <end position="96"/>
    </location>
</feature>
<keyword evidence="4" id="KW-1185">Reference proteome</keyword>
<keyword evidence="2" id="KW-0732">Signal</keyword>
<dbReference type="EMBL" id="OX459952">
    <property type="protein sequence ID" value="CAI9158153.1"/>
    <property type="molecule type" value="Genomic_DNA"/>
</dbReference>
<evidence type="ECO:0000256" key="1">
    <source>
        <dbReference type="SAM" id="MobiDB-lite"/>
    </source>
</evidence>
<evidence type="ECO:0000256" key="2">
    <source>
        <dbReference type="SAM" id="SignalP"/>
    </source>
</evidence>
<evidence type="ECO:0000313" key="4">
    <source>
        <dbReference type="Proteomes" id="UP001176941"/>
    </source>
</evidence>
<feature type="chain" id="PRO_5045949132" evidence="2">
    <location>
        <begin position="22"/>
        <end position="134"/>
    </location>
</feature>
<feature type="signal peptide" evidence="2">
    <location>
        <begin position="1"/>
        <end position="21"/>
    </location>
</feature>
<reference evidence="3" key="1">
    <citation type="submission" date="2023-04" db="EMBL/GenBank/DDBJ databases">
        <authorList>
            <consortium name="ELIXIR-Norway"/>
        </authorList>
    </citation>
    <scope>NUCLEOTIDE SEQUENCE [LARGE SCALE GENOMIC DNA]</scope>
</reference>
<sequence length="134" mass="14084">MLPAFPRVLPSLLMCWASLHQAPLQLGSHGGGLLAAGPGQPWMDLPMACVACSDRQFCLRPGLIPLQLLRLMKEAWPPAQPPSHATENCNLASSSNAEAGAQSRICDIKASQQHWGASRSPSASAPGPLPTGLD</sequence>
<name>A0ABN8Y9C5_RANTA</name>
<organism evidence="3 4">
    <name type="scientific">Rangifer tarandus platyrhynchus</name>
    <name type="common">Svalbard reindeer</name>
    <dbReference type="NCBI Taxonomy" id="3082113"/>
    <lineage>
        <taxon>Eukaryota</taxon>
        <taxon>Metazoa</taxon>
        <taxon>Chordata</taxon>
        <taxon>Craniata</taxon>
        <taxon>Vertebrata</taxon>
        <taxon>Euteleostomi</taxon>
        <taxon>Mammalia</taxon>
        <taxon>Eutheria</taxon>
        <taxon>Laurasiatheria</taxon>
        <taxon>Artiodactyla</taxon>
        <taxon>Ruminantia</taxon>
        <taxon>Pecora</taxon>
        <taxon>Cervidae</taxon>
        <taxon>Odocoileinae</taxon>
        <taxon>Rangifer</taxon>
    </lineage>
</organism>
<feature type="region of interest" description="Disordered" evidence="1">
    <location>
        <begin position="111"/>
        <end position="134"/>
    </location>
</feature>
<feature type="compositionally biased region" description="Low complexity" evidence="1">
    <location>
        <begin position="116"/>
        <end position="134"/>
    </location>
</feature>
<proteinExistence type="predicted"/>
<protein>
    <submittedName>
        <fullName evidence="3">Uncharacterized protein</fullName>
    </submittedName>
</protein>